<dbReference type="AlphaFoldDB" id="A0A3T0N802"/>
<proteinExistence type="predicted"/>
<gene>
    <name evidence="2" type="ORF">EBB79_20815</name>
</gene>
<dbReference type="EMBL" id="CP033219">
    <property type="protein sequence ID" value="AZV80092.1"/>
    <property type="molecule type" value="Genomic_DNA"/>
</dbReference>
<dbReference type="KEGG" id="sedi:EBB79_20815"/>
<organism evidence="2 3">
    <name type="scientific">Parasedimentitalea marina</name>
    <dbReference type="NCBI Taxonomy" id="2483033"/>
    <lineage>
        <taxon>Bacteria</taxon>
        <taxon>Pseudomonadati</taxon>
        <taxon>Pseudomonadota</taxon>
        <taxon>Alphaproteobacteria</taxon>
        <taxon>Rhodobacterales</taxon>
        <taxon>Paracoccaceae</taxon>
        <taxon>Parasedimentitalea</taxon>
    </lineage>
</organism>
<evidence type="ECO:0000313" key="2">
    <source>
        <dbReference type="EMBL" id="AZV80092.1"/>
    </source>
</evidence>
<name>A0A3T0N802_9RHOB</name>
<protein>
    <recommendedName>
        <fullName evidence="4">Lipoprotein</fullName>
    </recommendedName>
</protein>
<keyword evidence="1" id="KW-0732">Signal</keyword>
<reference evidence="2 3" key="1">
    <citation type="submission" date="2018-10" db="EMBL/GenBank/DDBJ databases">
        <title>Parasedimentitalea marina sp. nov., a psychrophilic bacterium isolated from deep seawater of the New Britain Trench.</title>
        <authorList>
            <person name="Cao J."/>
        </authorList>
    </citation>
    <scope>NUCLEOTIDE SEQUENCE [LARGE SCALE GENOMIC DNA]</scope>
    <source>
        <strain evidence="2 3">W43</strain>
    </source>
</reference>
<feature type="chain" id="PRO_5019062793" description="Lipoprotein" evidence="1">
    <location>
        <begin position="24"/>
        <end position="104"/>
    </location>
</feature>
<evidence type="ECO:0000256" key="1">
    <source>
        <dbReference type="SAM" id="SignalP"/>
    </source>
</evidence>
<keyword evidence="3" id="KW-1185">Reference proteome</keyword>
<dbReference type="OrthoDB" id="9810895at2"/>
<evidence type="ECO:0000313" key="3">
    <source>
        <dbReference type="Proteomes" id="UP000283063"/>
    </source>
</evidence>
<feature type="signal peptide" evidence="1">
    <location>
        <begin position="1"/>
        <end position="23"/>
    </location>
</feature>
<sequence length="104" mass="10866">MFKRLLGISIIFGMAATAPPALSATCGDRGDVIHQLESQYSEQLTSGGLQTAPSKNSVVEIWSSEETGTFTVLMTQPNGISCIVAVGTDYFGIGPNKKPKGSAS</sequence>
<dbReference type="RefSeq" id="WP_127750677.1">
    <property type="nucleotide sequence ID" value="NZ_CP033219.1"/>
</dbReference>
<evidence type="ECO:0008006" key="4">
    <source>
        <dbReference type="Google" id="ProtNLM"/>
    </source>
</evidence>
<dbReference type="Proteomes" id="UP000283063">
    <property type="component" value="Chromosome"/>
</dbReference>
<accession>A0A3T0N802</accession>